<evidence type="ECO:0000313" key="2">
    <source>
        <dbReference type="EMBL" id="CAI4014913.1"/>
    </source>
</evidence>
<evidence type="ECO:0000256" key="1">
    <source>
        <dbReference type="SAM" id="MobiDB-lite"/>
    </source>
</evidence>
<reference evidence="3" key="2">
    <citation type="submission" date="2024-04" db="EMBL/GenBank/DDBJ databases">
        <authorList>
            <person name="Chen Y."/>
            <person name="Shah S."/>
            <person name="Dougan E. K."/>
            <person name="Thang M."/>
            <person name="Chan C."/>
        </authorList>
    </citation>
    <scope>NUCLEOTIDE SEQUENCE [LARGE SCALE GENOMIC DNA]</scope>
</reference>
<comment type="caution">
    <text evidence="2">The sequence shown here is derived from an EMBL/GenBank/DDBJ whole genome shotgun (WGS) entry which is preliminary data.</text>
</comment>
<sequence length="123" mass="13746">MKRPAAATKESKPVEKKTSTVKKNYKYLYKDTQVWGFKIDGQQRMTVKPVEGLSAEVMETIADAAKAELVRTNGNIKMATDLVESMKKAYMEADDDGADDNTLAQIDPEEGGEEELREDDPEE</sequence>
<feature type="region of interest" description="Disordered" evidence="1">
    <location>
        <begin position="91"/>
        <end position="123"/>
    </location>
</feature>
<accession>A0A9P1DU90</accession>
<keyword evidence="4" id="KW-1185">Reference proteome</keyword>
<protein>
    <submittedName>
        <fullName evidence="2">Uncharacterized protein</fullName>
    </submittedName>
</protein>
<dbReference type="EMBL" id="CAMXCT010006507">
    <property type="protein sequence ID" value="CAI4014913.1"/>
    <property type="molecule type" value="Genomic_DNA"/>
</dbReference>
<dbReference type="AlphaFoldDB" id="A0A9P1DU90"/>
<organism evidence="2">
    <name type="scientific">Cladocopium goreaui</name>
    <dbReference type="NCBI Taxonomy" id="2562237"/>
    <lineage>
        <taxon>Eukaryota</taxon>
        <taxon>Sar</taxon>
        <taxon>Alveolata</taxon>
        <taxon>Dinophyceae</taxon>
        <taxon>Suessiales</taxon>
        <taxon>Symbiodiniaceae</taxon>
        <taxon>Cladocopium</taxon>
    </lineage>
</organism>
<dbReference type="EMBL" id="CAMXCT020006507">
    <property type="protein sequence ID" value="CAL1168288.1"/>
    <property type="molecule type" value="Genomic_DNA"/>
</dbReference>
<evidence type="ECO:0000313" key="4">
    <source>
        <dbReference type="Proteomes" id="UP001152797"/>
    </source>
</evidence>
<reference evidence="2" key="1">
    <citation type="submission" date="2022-10" db="EMBL/GenBank/DDBJ databases">
        <authorList>
            <person name="Chen Y."/>
            <person name="Dougan E. K."/>
            <person name="Chan C."/>
            <person name="Rhodes N."/>
            <person name="Thang M."/>
        </authorList>
    </citation>
    <scope>NUCLEOTIDE SEQUENCE</scope>
</reference>
<proteinExistence type="predicted"/>
<dbReference type="EMBL" id="CAMXCT030006507">
    <property type="protein sequence ID" value="CAL4802225.1"/>
    <property type="molecule type" value="Genomic_DNA"/>
</dbReference>
<gene>
    <name evidence="2" type="ORF">C1SCF055_LOCUS39774</name>
</gene>
<feature type="compositionally biased region" description="Acidic residues" evidence="1">
    <location>
        <begin position="107"/>
        <end position="123"/>
    </location>
</feature>
<name>A0A9P1DU90_9DINO</name>
<evidence type="ECO:0000313" key="3">
    <source>
        <dbReference type="EMBL" id="CAL1168288.1"/>
    </source>
</evidence>
<dbReference type="Proteomes" id="UP001152797">
    <property type="component" value="Unassembled WGS sequence"/>
</dbReference>